<keyword evidence="1" id="KW-0472">Membrane</keyword>
<feature type="transmembrane region" description="Helical" evidence="1">
    <location>
        <begin position="89"/>
        <end position="106"/>
    </location>
</feature>
<keyword evidence="3" id="KW-1185">Reference proteome</keyword>
<feature type="transmembrane region" description="Helical" evidence="1">
    <location>
        <begin position="118"/>
        <end position="139"/>
    </location>
</feature>
<keyword evidence="1" id="KW-1133">Transmembrane helix</keyword>
<accession>A0A2V4N6N6</accession>
<evidence type="ECO:0000313" key="3">
    <source>
        <dbReference type="Proteomes" id="UP000248039"/>
    </source>
</evidence>
<keyword evidence="1" id="KW-0812">Transmembrane</keyword>
<protein>
    <submittedName>
        <fullName evidence="2">Uncharacterized protein</fullName>
    </submittedName>
</protein>
<dbReference type="RefSeq" id="WP_110672686.1">
    <property type="nucleotide sequence ID" value="NZ_PYBW01000127.1"/>
</dbReference>
<evidence type="ECO:0000313" key="2">
    <source>
        <dbReference type="EMBL" id="PYC69769.1"/>
    </source>
</evidence>
<dbReference type="Proteomes" id="UP000248039">
    <property type="component" value="Unassembled WGS sequence"/>
</dbReference>
<dbReference type="AlphaFoldDB" id="A0A2V4N6N6"/>
<gene>
    <name evidence="2" type="ORF">C7C46_27780</name>
</gene>
<comment type="caution">
    <text evidence="2">The sequence shown here is derived from an EMBL/GenBank/DDBJ whole genome shotgun (WGS) entry which is preliminary data.</text>
</comment>
<feature type="transmembrane region" description="Helical" evidence="1">
    <location>
        <begin position="145"/>
        <end position="165"/>
    </location>
</feature>
<name>A0A2V4N6N6_9ACTN</name>
<evidence type="ECO:0000256" key="1">
    <source>
        <dbReference type="SAM" id="Phobius"/>
    </source>
</evidence>
<organism evidence="2 3">
    <name type="scientific">Streptomyces tateyamensis</name>
    <dbReference type="NCBI Taxonomy" id="565073"/>
    <lineage>
        <taxon>Bacteria</taxon>
        <taxon>Bacillati</taxon>
        <taxon>Actinomycetota</taxon>
        <taxon>Actinomycetes</taxon>
        <taxon>Kitasatosporales</taxon>
        <taxon>Streptomycetaceae</taxon>
        <taxon>Streptomyces</taxon>
    </lineage>
</organism>
<proteinExistence type="predicted"/>
<reference evidence="2 3" key="1">
    <citation type="submission" date="2018-03" db="EMBL/GenBank/DDBJ databases">
        <title>Bioinformatic expansion and discovery of thiopeptide antibiotics.</title>
        <authorList>
            <person name="Schwalen C.J."/>
            <person name="Hudson G.A."/>
            <person name="Mitchell D.A."/>
        </authorList>
    </citation>
    <scope>NUCLEOTIDE SEQUENCE [LARGE SCALE GENOMIC DNA]</scope>
    <source>
        <strain evidence="2 3">ATCC 21389</strain>
    </source>
</reference>
<dbReference type="EMBL" id="PYBW01000127">
    <property type="protein sequence ID" value="PYC69769.1"/>
    <property type="molecule type" value="Genomic_DNA"/>
</dbReference>
<sequence length="171" mass="17680">MNPVRELPTRLVGTALLVAALDPVARSGARPLELVLLVPALGFAWWAAPPVPPRRGMEAHRPHHQLARHRNTVLAVVAVALGALHQPSALLAVALTVLLLGYLLMVDARGAAHVPLGPLPLLAAAGASLLVLLAALVPWQSTSGARLPAALGIGLAALAVGAGLYERRGRE</sequence>